<protein>
    <submittedName>
        <fullName evidence="2">Uncharacterized protein</fullName>
    </submittedName>
</protein>
<dbReference type="EMBL" id="JAAALK010000290">
    <property type="protein sequence ID" value="KAG8047099.1"/>
    <property type="molecule type" value="Genomic_DNA"/>
</dbReference>
<proteinExistence type="predicted"/>
<evidence type="ECO:0000256" key="1">
    <source>
        <dbReference type="SAM" id="MobiDB-lite"/>
    </source>
</evidence>
<evidence type="ECO:0000313" key="2">
    <source>
        <dbReference type="EMBL" id="KAG8047099.1"/>
    </source>
</evidence>
<reference evidence="2" key="2">
    <citation type="submission" date="2021-02" db="EMBL/GenBank/DDBJ databases">
        <authorList>
            <person name="Kimball J.A."/>
            <person name="Haas M.W."/>
            <person name="Macchietto M."/>
            <person name="Kono T."/>
            <person name="Duquette J."/>
            <person name="Shao M."/>
        </authorList>
    </citation>
    <scope>NUCLEOTIDE SEQUENCE</scope>
    <source>
        <tissue evidence="2">Fresh leaf tissue</tissue>
    </source>
</reference>
<sequence length="102" mass="11082">MKEASNDKTTTSDTNKGIDCAQGTKHTAHGEVVPNEEEIVEETIDLAVNKLLEKISFIVTDDKDDVGLSHEVEIVADIADVDVDISEVNDKEIAPNMSKMAI</sequence>
<accession>A0A8J5RJQ3</accession>
<name>A0A8J5RJQ3_ZIZPA</name>
<dbReference type="AlphaFoldDB" id="A0A8J5RJQ3"/>
<comment type="caution">
    <text evidence="2">The sequence shown here is derived from an EMBL/GenBank/DDBJ whole genome shotgun (WGS) entry which is preliminary data.</text>
</comment>
<keyword evidence="3" id="KW-1185">Reference proteome</keyword>
<dbReference type="Proteomes" id="UP000729402">
    <property type="component" value="Unassembled WGS sequence"/>
</dbReference>
<gene>
    <name evidence="2" type="ORF">GUJ93_ZPchr0008g11738</name>
</gene>
<evidence type="ECO:0000313" key="3">
    <source>
        <dbReference type="Proteomes" id="UP000729402"/>
    </source>
</evidence>
<reference evidence="2" key="1">
    <citation type="journal article" date="2021" name="bioRxiv">
        <title>Whole Genome Assembly and Annotation of Northern Wild Rice, Zizania palustris L., Supports a Whole Genome Duplication in the Zizania Genus.</title>
        <authorList>
            <person name="Haas M."/>
            <person name="Kono T."/>
            <person name="Macchietto M."/>
            <person name="Millas R."/>
            <person name="McGilp L."/>
            <person name="Shao M."/>
            <person name="Duquette J."/>
            <person name="Hirsch C.N."/>
            <person name="Kimball J."/>
        </authorList>
    </citation>
    <scope>NUCLEOTIDE SEQUENCE</scope>
    <source>
        <tissue evidence="2">Fresh leaf tissue</tissue>
    </source>
</reference>
<feature type="region of interest" description="Disordered" evidence="1">
    <location>
        <begin position="1"/>
        <end position="34"/>
    </location>
</feature>
<organism evidence="2 3">
    <name type="scientific">Zizania palustris</name>
    <name type="common">Northern wild rice</name>
    <dbReference type="NCBI Taxonomy" id="103762"/>
    <lineage>
        <taxon>Eukaryota</taxon>
        <taxon>Viridiplantae</taxon>
        <taxon>Streptophyta</taxon>
        <taxon>Embryophyta</taxon>
        <taxon>Tracheophyta</taxon>
        <taxon>Spermatophyta</taxon>
        <taxon>Magnoliopsida</taxon>
        <taxon>Liliopsida</taxon>
        <taxon>Poales</taxon>
        <taxon>Poaceae</taxon>
        <taxon>BOP clade</taxon>
        <taxon>Oryzoideae</taxon>
        <taxon>Oryzeae</taxon>
        <taxon>Zizaniinae</taxon>
        <taxon>Zizania</taxon>
    </lineage>
</organism>